<dbReference type="Pfam" id="PF01433">
    <property type="entry name" value="Peptidase_M1"/>
    <property type="match status" value="1"/>
</dbReference>
<evidence type="ECO:0000313" key="4">
    <source>
        <dbReference type="Proteomes" id="UP001610100"/>
    </source>
</evidence>
<keyword evidence="3" id="KW-0031">Aminopeptidase</keyword>
<feature type="chain" id="PRO_5046716650" evidence="1">
    <location>
        <begin position="24"/>
        <end position="875"/>
    </location>
</feature>
<evidence type="ECO:0000256" key="1">
    <source>
        <dbReference type="SAM" id="SignalP"/>
    </source>
</evidence>
<keyword evidence="3" id="KW-0645">Protease</keyword>
<keyword evidence="3" id="KW-0378">Hydrolase</keyword>
<name>A0ABW7MVT7_9FLAO</name>
<keyword evidence="1" id="KW-0732">Signal</keyword>
<dbReference type="SUPFAM" id="SSF55486">
    <property type="entry name" value="Metalloproteases ('zincins'), catalytic domain"/>
    <property type="match status" value="1"/>
</dbReference>
<evidence type="ECO:0000259" key="2">
    <source>
        <dbReference type="Pfam" id="PF01433"/>
    </source>
</evidence>
<organism evidence="3 4">
    <name type="scientific">Gaetbulibacter aestuarii</name>
    <dbReference type="NCBI Taxonomy" id="1502358"/>
    <lineage>
        <taxon>Bacteria</taxon>
        <taxon>Pseudomonadati</taxon>
        <taxon>Bacteroidota</taxon>
        <taxon>Flavobacteriia</taxon>
        <taxon>Flavobacteriales</taxon>
        <taxon>Flavobacteriaceae</taxon>
        <taxon>Gaetbulibacter</taxon>
    </lineage>
</organism>
<dbReference type="Gene3D" id="1.10.390.10">
    <property type="entry name" value="Neutral Protease Domain 2"/>
    <property type="match status" value="1"/>
</dbReference>
<evidence type="ECO:0000313" key="3">
    <source>
        <dbReference type="EMBL" id="MFH6770947.1"/>
    </source>
</evidence>
<dbReference type="InterPro" id="IPR027268">
    <property type="entry name" value="Peptidase_M4/M1_CTD_sf"/>
</dbReference>
<gene>
    <name evidence="3" type="ORF">V8G58_03290</name>
</gene>
<dbReference type="EMBL" id="JBAWKB010000001">
    <property type="protein sequence ID" value="MFH6770947.1"/>
    <property type="molecule type" value="Genomic_DNA"/>
</dbReference>
<dbReference type="GO" id="GO:0004177">
    <property type="term" value="F:aminopeptidase activity"/>
    <property type="evidence" value="ECO:0007669"/>
    <property type="project" value="UniProtKB-KW"/>
</dbReference>
<accession>A0ABW7MVT7</accession>
<dbReference type="RefSeq" id="WP_344739690.1">
    <property type="nucleotide sequence ID" value="NZ_BAABAY010000001.1"/>
</dbReference>
<dbReference type="CDD" id="cd09604">
    <property type="entry name" value="M1_APN_like"/>
    <property type="match status" value="1"/>
</dbReference>
<reference evidence="3 4" key="1">
    <citation type="submission" date="2024-02" db="EMBL/GenBank/DDBJ databases">
        <title>A Gaetbulibacter species isolated from tidal flats and genomic insights of their niches.</title>
        <authorList>
            <person name="Ye Y."/>
        </authorList>
    </citation>
    <scope>NUCLEOTIDE SEQUENCE [LARGE SCALE GENOMIC DNA]</scope>
    <source>
        <strain evidence="3 4">KYW382</strain>
    </source>
</reference>
<dbReference type="Gene3D" id="2.50.20.10">
    <property type="entry name" value="Lipoprotein localisation LolA/LolB/LppX"/>
    <property type="match status" value="1"/>
</dbReference>
<feature type="domain" description="Peptidase M1 membrane alanine aminopeptidase" evidence="2">
    <location>
        <begin position="407"/>
        <end position="560"/>
    </location>
</feature>
<dbReference type="Proteomes" id="UP001610100">
    <property type="component" value="Unassembled WGS sequence"/>
</dbReference>
<comment type="caution">
    <text evidence="3">The sequence shown here is derived from an EMBL/GenBank/DDBJ whole genome shotgun (WGS) entry which is preliminary data.</text>
</comment>
<sequence>MKAFLKICFVICLTMGFLNVAGAQEQNQDQQVPKSTFDKYEAFSPLFMTGQTNAFHSATGEPGPMYWQNQANYKIKATLDTINHKVEGKVTITYINNSPYNLDFLWLQLDQNTFRKDSRGSALYPSNDRNGVHTFTDGYHLKNVSISMDHRNEKADYVVSDTRMQIRLPEALKSKGESMDITIDYSFEIPEHGKDRMGRFDSKNGWIYTLAQWYPRMEVLDEVDGWNTLPYLGTGEFYLEYGDFDYEITAPENMIVVGSGELQNPKEVLTDQEMDQLEKARKSDQTVMIRSKAQMMEGTHHEGDRNGMLTWHFKINQSRDVAWAASKAFIWDAAKINLPNGKTALAQSVYPEENSGQDGYGRSTEYVKNSIELYSKEWLPYTYPVATNVAGHEGGMEYPGIVFCSYKSKTSSLWGVINHEFGHNWFPMIVGSNERKYAWMDEGFNTFINSVDTKEFNDGEYYNPSDLQQTGNQMFNEALDPVFTTPDVIHNQQNLGMEAYFKPSTALKVLRNTVLGKDRFDYAFKTYIKRWAFKHPAPWDFFNTMNSVSGEDLTWFWKGWFMNNWKLDQAIEGVDYVDGDPSKGALIKLLNKYKMPMPVTLKITDENNTTKTVKLPVEIWMTGPEYVYNYPSNSRIVSVEIDPNHEVPDLNPDNNTFTKLMEAPVGMDATKVIDNYIEAIGGRKVLEAVKDISITRKEMIQGNEIVFDIKKKKPGKMFLSVSLPQMNRTLAKYIVNGNEVYAENNGQKQEIPEKSKPGIMSQAAIFPELNYGQKGYELKLLGMNMDADGKTYVVQVNTPYGQSKKIYFSADSGLKIKEEVATDNGAAVNRFADYKNVDGVKIPYTEMTNNFGREVKMTVDEVTLNQNLEDSIFKI</sequence>
<feature type="signal peptide" evidence="1">
    <location>
        <begin position="1"/>
        <end position="23"/>
    </location>
</feature>
<proteinExistence type="predicted"/>
<protein>
    <submittedName>
        <fullName evidence="3">M1 family metallopeptidase</fullName>
        <ecNumber evidence="3">3.4.11.-</ecNumber>
    </submittedName>
</protein>
<keyword evidence="4" id="KW-1185">Reference proteome</keyword>
<dbReference type="EC" id="3.4.11.-" evidence="3"/>
<dbReference type="InterPro" id="IPR014782">
    <property type="entry name" value="Peptidase_M1_dom"/>
</dbReference>